<keyword evidence="1" id="KW-1133">Transmembrane helix</keyword>
<gene>
    <name evidence="2" type="ORF">Q9L58_001823</name>
</gene>
<evidence type="ECO:0000313" key="2">
    <source>
        <dbReference type="EMBL" id="KAL0639137.1"/>
    </source>
</evidence>
<feature type="transmembrane region" description="Helical" evidence="1">
    <location>
        <begin position="99"/>
        <end position="117"/>
    </location>
</feature>
<reference evidence="2 3" key="1">
    <citation type="submission" date="2024-02" db="EMBL/GenBank/DDBJ databases">
        <title>Discinaceae phylogenomics.</title>
        <authorList>
            <person name="Dirks A.C."/>
            <person name="James T.Y."/>
        </authorList>
    </citation>
    <scope>NUCLEOTIDE SEQUENCE [LARGE SCALE GENOMIC DNA]</scope>
    <source>
        <strain evidence="2 3">ACD0624</strain>
    </source>
</reference>
<feature type="transmembrane region" description="Helical" evidence="1">
    <location>
        <begin position="137"/>
        <end position="155"/>
    </location>
</feature>
<proteinExistence type="predicted"/>
<organism evidence="2 3">
    <name type="scientific">Discina gigas</name>
    <dbReference type="NCBI Taxonomy" id="1032678"/>
    <lineage>
        <taxon>Eukaryota</taxon>
        <taxon>Fungi</taxon>
        <taxon>Dikarya</taxon>
        <taxon>Ascomycota</taxon>
        <taxon>Pezizomycotina</taxon>
        <taxon>Pezizomycetes</taxon>
        <taxon>Pezizales</taxon>
        <taxon>Discinaceae</taxon>
        <taxon>Discina</taxon>
    </lineage>
</organism>
<evidence type="ECO:0000256" key="1">
    <source>
        <dbReference type="SAM" id="Phobius"/>
    </source>
</evidence>
<evidence type="ECO:0000313" key="3">
    <source>
        <dbReference type="Proteomes" id="UP001447188"/>
    </source>
</evidence>
<dbReference type="EMBL" id="JBBBZM010000014">
    <property type="protein sequence ID" value="KAL0639137.1"/>
    <property type="molecule type" value="Genomic_DNA"/>
</dbReference>
<keyword evidence="1" id="KW-0472">Membrane</keyword>
<sequence>MAFTAHTRLILPRAPLLPLLARLPTQNPTAIHHQFQQLRHASKKASRATTKKVSPPAPVIKTTTPLPLLSQRPKYVSLAESLGNSGGKKIILYTSNNRLFIGGCYGLATGMVAWSVYTWDTNVAKRRPGIPRWVVGATYVSVTVMMLLAGVVSYYPTRIIQVIHAHAIPSTARMPSSVSITLFRRPILPLLPMKKIHVSSPELISLGESLQPRLAAPTESELEDRRGAMTKVRHGITGAPFKVFDFFRRALSTEGFVVVKVDGVGRFRLSKDGQVWERRGLDRLFNK</sequence>
<comment type="caution">
    <text evidence="2">The sequence shown here is derived from an EMBL/GenBank/DDBJ whole genome shotgun (WGS) entry which is preliminary data.</text>
</comment>
<keyword evidence="3" id="KW-1185">Reference proteome</keyword>
<dbReference type="Proteomes" id="UP001447188">
    <property type="component" value="Unassembled WGS sequence"/>
</dbReference>
<protein>
    <submittedName>
        <fullName evidence="2">Uncharacterized protein</fullName>
    </submittedName>
</protein>
<accession>A0ABR3GT91</accession>
<keyword evidence="1" id="KW-0812">Transmembrane</keyword>
<name>A0ABR3GT91_9PEZI</name>